<evidence type="ECO:0000313" key="1">
    <source>
        <dbReference type="EMBL" id="AHF17001.1"/>
    </source>
</evidence>
<keyword evidence="2" id="KW-1185">Reference proteome</keyword>
<reference evidence="1 2" key="1">
    <citation type="submission" date="2013-12" db="EMBL/GenBank/DDBJ databases">
        <authorList>
            <consortium name="DOE Joint Genome Institute"/>
            <person name="Eisen J."/>
            <person name="Huntemann M."/>
            <person name="Han J."/>
            <person name="Chen A."/>
            <person name="Kyrpides N."/>
            <person name="Mavromatis K."/>
            <person name="Markowitz V."/>
            <person name="Palaniappan K."/>
            <person name="Ivanova N."/>
            <person name="Schaumberg A."/>
            <person name="Pati A."/>
            <person name="Liolios K."/>
            <person name="Nordberg H.P."/>
            <person name="Cantor M.N."/>
            <person name="Hua S.X."/>
            <person name="Woyke T."/>
        </authorList>
    </citation>
    <scope>NUCLEOTIDE SEQUENCE [LARGE SCALE GENOMIC DNA]</scope>
    <source>
        <strain evidence="2">DSM 19437</strain>
    </source>
</reference>
<evidence type="ECO:0000313" key="2">
    <source>
        <dbReference type="Proteomes" id="UP000003586"/>
    </source>
</evidence>
<sequence>MAGRRHNQACSEELTGSAPAWLQNRGAEFTFRRKKIFCLLFYRLKKVREETKQNEIINRNEKIVSTSFFAKNVINNECSPL</sequence>
<proteinExistence type="predicted"/>
<protein>
    <submittedName>
        <fullName evidence="1">Uncharacterized protein</fullName>
    </submittedName>
</protein>
<gene>
    <name evidence="1" type="ORF">NIASO_00025</name>
</gene>
<dbReference type="KEGG" id="nso:NIASO_00025"/>
<accession>W0F6K8</accession>
<dbReference type="EMBL" id="CP007035">
    <property type="protein sequence ID" value="AHF17001.1"/>
    <property type="molecule type" value="Genomic_DNA"/>
</dbReference>
<dbReference type="HOGENOM" id="CLU_2570308_0_0_10"/>
<name>W0F6K8_9BACT</name>
<dbReference type="Proteomes" id="UP000003586">
    <property type="component" value="Chromosome"/>
</dbReference>
<organism evidence="1 2">
    <name type="scientific">Niabella soli DSM 19437</name>
    <dbReference type="NCBI Taxonomy" id="929713"/>
    <lineage>
        <taxon>Bacteria</taxon>
        <taxon>Pseudomonadati</taxon>
        <taxon>Bacteroidota</taxon>
        <taxon>Chitinophagia</taxon>
        <taxon>Chitinophagales</taxon>
        <taxon>Chitinophagaceae</taxon>
        <taxon>Niabella</taxon>
    </lineage>
</organism>
<dbReference type="AlphaFoldDB" id="W0F6K8"/>